<dbReference type="InterPro" id="IPR036388">
    <property type="entry name" value="WH-like_DNA-bd_sf"/>
</dbReference>
<comment type="caution">
    <text evidence="1">The sequence shown here is derived from an EMBL/GenBank/DDBJ whole genome shotgun (WGS) entry which is preliminary data.</text>
</comment>
<accession>A0ABV3D1M6</accession>
<dbReference type="RefSeq" id="WP_030222725.1">
    <property type="nucleotide sequence ID" value="NZ_JBEZAM010000041.1"/>
</dbReference>
<sequence length="147" mass="16594">MVEALDRVSQSGGMVSFDGRKRSYGFPSKQHINMDHDLWLNLHRFKMSATAGRLFTFLVGTHDEEGEVHGTQAELADELECSQGAVSKALKQLDGHNLAWPARKKVIQLNPLAAYRFRSDKHHRLIATMGAELQNRTIEIPQGRRQS</sequence>
<dbReference type="Proteomes" id="UP001551210">
    <property type="component" value="Unassembled WGS sequence"/>
</dbReference>
<organism evidence="1 2">
    <name type="scientific">Streptomyces exfoliatus</name>
    <name type="common">Streptomyces hydrogenans</name>
    <dbReference type="NCBI Taxonomy" id="1905"/>
    <lineage>
        <taxon>Bacteria</taxon>
        <taxon>Bacillati</taxon>
        <taxon>Actinomycetota</taxon>
        <taxon>Actinomycetes</taxon>
        <taxon>Kitasatosporales</taxon>
        <taxon>Streptomycetaceae</taxon>
        <taxon>Streptomyces</taxon>
    </lineage>
</organism>
<proteinExistence type="predicted"/>
<protein>
    <submittedName>
        <fullName evidence="1">Uncharacterized protein</fullName>
    </submittedName>
</protein>
<dbReference type="SUPFAM" id="SSF46785">
    <property type="entry name" value="Winged helix' DNA-binding domain"/>
    <property type="match status" value="1"/>
</dbReference>
<evidence type="ECO:0000313" key="2">
    <source>
        <dbReference type="Proteomes" id="UP001551210"/>
    </source>
</evidence>
<evidence type="ECO:0000313" key="1">
    <source>
        <dbReference type="EMBL" id="MEU7296380.1"/>
    </source>
</evidence>
<dbReference type="InterPro" id="IPR036390">
    <property type="entry name" value="WH_DNA-bd_sf"/>
</dbReference>
<gene>
    <name evidence="1" type="ORF">AB0A76_24760</name>
</gene>
<reference evidence="1 2" key="1">
    <citation type="submission" date="2024-06" db="EMBL/GenBank/DDBJ databases">
        <title>The Natural Products Discovery Center: Release of the First 8490 Sequenced Strains for Exploring Actinobacteria Biosynthetic Diversity.</title>
        <authorList>
            <person name="Kalkreuter E."/>
            <person name="Kautsar S.A."/>
            <person name="Yang D."/>
            <person name="Bader C.D."/>
            <person name="Teijaro C.N."/>
            <person name="Fluegel L."/>
            <person name="Davis C.M."/>
            <person name="Simpson J.R."/>
            <person name="Lauterbach L."/>
            <person name="Steele A.D."/>
            <person name="Gui C."/>
            <person name="Meng S."/>
            <person name="Li G."/>
            <person name="Viehrig K."/>
            <person name="Ye F."/>
            <person name="Su P."/>
            <person name="Kiefer A.F."/>
            <person name="Nichols A."/>
            <person name="Cepeda A.J."/>
            <person name="Yan W."/>
            <person name="Fan B."/>
            <person name="Jiang Y."/>
            <person name="Adhikari A."/>
            <person name="Zheng C.-J."/>
            <person name="Schuster L."/>
            <person name="Cowan T.M."/>
            <person name="Smanski M.J."/>
            <person name="Chevrette M.G."/>
            <person name="De Carvalho L.P.S."/>
            <person name="Shen B."/>
        </authorList>
    </citation>
    <scope>NUCLEOTIDE SEQUENCE [LARGE SCALE GENOMIC DNA]</scope>
    <source>
        <strain evidence="1 2">NPDC045705</strain>
    </source>
</reference>
<name>A0ABV3D1M6_STREX</name>
<keyword evidence="2" id="KW-1185">Reference proteome</keyword>
<dbReference type="EMBL" id="JBEZAM010000041">
    <property type="protein sequence ID" value="MEU7296380.1"/>
    <property type="molecule type" value="Genomic_DNA"/>
</dbReference>
<dbReference type="Gene3D" id="1.10.10.10">
    <property type="entry name" value="Winged helix-like DNA-binding domain superfamily/Winged helix DNA-binding domain"/>
    <property type="match status" value="1"/>
</dbReference>